<dbReference type="EMBL" id="FOGZ01000001">
    <property type="protein sequence ID" value="SER47613.1"/>
    <property type="molecule type" value="Genomic_DNA"/>
</dbReference>
<reference evidence="1 2" key="1">
    <citation type="submission" date="2016-10" db="EMBL/GenBank/DDBJ databases">
        <authorList>
            <person name="de Groot N.N."/>
        </authorList>
    </citation>
    <scope>NUCLEOTIDE SEQUENCE [LARGE SCALE GENOMIC DNA]</scope>
    <source>
        <strain evidence="1 2">DSM 16859</strain>
    </source>
</reference>
<evidence type="ECO:0000313" key="2">
    <source>
        <dbReference type="Proteomes" id="UP000198815"/>
    </source>
</evidence>
<keyword evidence="2" id="KW-1185">Reference proteome</keyword>
<accession>A0A1H9PJ74</accession>
<evidence type="ECO:0000313" key="1">
    <source>
        <dbReference type="EMBL" id="SER47613.1"/>
    </source>
</evidence>
<dbReference type="AlphaFoldDB" id="A0A1H9PJ74"/>
<proteinExistence type="predicted"/>
<name>A0A1H9PJ74_9ACTN</name>
<organism evidence="1 2">
    <name type="scientific">Propionibacterium cyclohexanicum</name>
    <dbReference type="NCBI Taxonomy" id="64702"/>
    <lineage>
        <taxon>Bacteria</taxon>
        <taxon>Bacillati</taxon>
        <taxon>Actinomycetota</taxon>
        <taxon>Actinomycetes</taxon>
        <taxon>Propionibacteriales</taxon>
        <taxon>Propionibacteriaceae</taxon>
        <taxon>Propionibacterium</taxon>
    </lineage>
</organism>
<gene>
    <name evidence="1" type="ORF">SAMN05443377_10143</name>
</gene>
<dbReference type="Proteomes" id="UP000198815">
    <property type="component" value="Unassembled WGS sequence"/>
</dbReference>
<dbReference type="STRING" id="64702.SAMN05443377_10143"/>
<protein>
    <submittedName>
        <fullName evidence="1">Uncharacterized protein</fullName>
    </submittedName>
</protein>
<sequence length="103" mass="10762">MLPTDVDNVRVRMQTAVFHDASGTGSRIVTLVISPDEGYGQSQHKALTNQQVFGPAVCGIPEGVPNAISCLIQLNGGILQTTGTGQDLAGLAGFTNNIYASFQ</sequence>